<feature type="domain" description="Methanogenesis regulatory protein FilR1 middle" evidence="1">
    <location>
        <begin position="125"/>
        <end position="253"/>
    </location>
</feature>
<dbReference type="PIRSF" id="PIRSF006692">
    <property type="entry name" value="TF_HTH_AF0396_prd"/>
    <property type="match status" value="1"/>
</dbReference>
<dbReference type="RefSeq" id="WP_256623436.1">
    <property type="nucleotide sequence ID" value="NZ_JTEO01000006.1"/>
</dbReference>
<evidence type="ECO:0000259" key="1">
    <source>
        <dbReference type="Pfam" id="PF08350"/>
    </source>
</evidence>
<dbReference type="SUPFAM" id="SSF46785">
    <property type="entry name" value="Winged helix' DNA-binding domain"/>
    <property type="match status" value="1"/>
</dbReference>
<gene>
    <name evidence="2" type="ORF">PV02_10670</name>
</gene>
<dbReference type="AlphaFoldDB" id="A0AAE3KY95"/>
<evidence type="ECO:0000313" key="3">
    <source>
        <dbReference type="Proteomes" id="UP001206983"/>
    </source>
</evidence>
<sequence length="261" mass="30219">MKKPLLDVIFMSDKRKSTLLLLQDGAREMEDLLTSLKTNRQSLLPQIRVLEEHNLVSHEKDVYELTPIGKSIVDKMAPLVHTTEALDVDIDYWGTHDISFIPPGLLERMDELTPCAIMSPSTEKIYEAHYEFNQMTKQQKFQFSITSFFYPNFPVIFEELLSSGVEMHVIVSQSLFDKLKADSYEDIHKIISHKLTKFYVYPKKMNFLAFVFNEASVMISPLKSTGEFDNRHVLCKSPGAVRWAKEFSEHYLKMSVQITEI</sequence>
<dbReference type="Pfam" id="PF08350">
    <property type="entry name" value="FilR1_middle"/>
    <property type="match status" value="1"/>
</dbReference>
<reference evidence="2 3" key="1">
    <citation type="journal article" date="2011" name="Appl. Environ. Microbiol.">
        <title>Methanogenic archaea isolated from Taiwan's Chelungpu fault.</title>
        <authorList>
            <person name="Wu S.Y."/>
            <person name="Lai M.C."/>
        </authorList>
    </citation>
    <scope>NUCLEOTIDE SEQUENCE [LARGE SCALE GENOMIC DNA]</scope>
    <source>
        <strain evidence="2 3">St545Mb</strain>
    </source>
</reference>
<dbReference type="InterPro" id="IPR016490">
    <property type="entry name" value="Tscrpt_reg_HTH_AF0396-typ3"/>
</dbReference>
<dbReference type="EMBL" id="JTEO01000006">
    <property type="protein sequence ID" value="MCQ6963546.1"/>
    <property type="molecule type" value="Genomic_DNA"/>
</dbReference>
<comment type="caution">
    <text evidence="2">The sequence shown here is derived from an EMBL/GenBank/DDBJ whole genome shotgun (WGS) entry which is preliminary data.</text>
</comment>
<keyword evidence="3" id="KW-1185">Reference proteome</keyword>
<protein>
    <submittedName>
        <fullName evidence="2">Transcriptional regulator</fullName>
    </submittedName>
</protein>
<dbReference type="Proteomes" id="UP001206983">
    <property type="component" value="Unassembled WGS sequence"/>
</dbReference>
<name>A0AAE3KY95_9EURY</name>
<organism evidence="2 3">
    <name type="scientific">Methanolobus chelungpuianus</name>
    <dbReference type="NCBI Taxonomy" id="502115"/>
    <lineage>
        <taxon>Archaea</taxon>
        <taxon>Methanobacteriati</taxon>
        <taxon>Methanobacteriota</taxon>
        <taxon>Stenosarchaea group</taxon>
        <taxon>Methanomicrobia</taxon>
        <taxon>Methanosarcinales</taxon>
        <taxon>Methanosarcinaceae</taxon>
        <taxon>Methanolobus</taxon>
    </lineage>
</organism>
<dbReference type="InterPro" id="IPR013561">
    <property type="entry name" value="FilR1_middle_dom"/>
</dbReference>
<accession>A0AAE3KY95</accession>
<proteinExistence type="predicted"/>
<evidence type="ECO:0000313" key="2">
    <source>
        <dbReference type="EMBL" id="MCQ6963546.1"/>
    </source>
</evidence>
<dbReference type="InterPro" id="IPR036390">
    <property type="entry name" value="WH_DNA-bd_sf"/>
</dbReference>